<dbReference type="Pfam" id="PF05960">
    <property type="entry name" value="DUF885"/>
    <property type="match status" value="1"/>
</dbReference>
<keyword evidence="3" id="KW-1185">Reference proteome</keyword>
<gene>
    <name evidence="2" type="ORF">SGRAN_1099</name>
</gene>
<evidence type="ECO:0000313" key="3">
    <source>
        <dbReference type="Proteomes" id="UP000058599"/>
    </source>
</evidence>
<accession>A0AA86L2Z7</accession>
<dbReference type="PANTHER" id="PTHR33361:SF16">
    <property type="entry name" value="DUF885 DOMAIN-CONTAINING PROTEIN"/>
    <property type="match status" value="1"/>
</dbReference>
<reference evidence="2 3" key="1">
    <citation type="journal article" date="2016" name="BMC Genomics">
        <title>Genomic analysis of the nitrate-respiring Sphingopyxis granuli (formerly Sphingomonas macrogoltabida) strain TFA.</title>
        <authorList>
            <person name="Garcia-Romero I."/>
            <person name="Perez-Pulido A.J."/>
            <person name="Gonzalez-Flores Y.E."/>
            <person name="Reyes-Ramirez F."/>
            <person name="Santero E."/>
            <person name="Floriano B."/>
        </authorList>
    </citation>
    <scope>NUCLEOTIDE SEQUENCE [LARGE SCALE GENOMIC DNA]</scope>
    <source>
        <strain evidence="2 3">TFA</strain>
    </source>
</reference>
<dbReference type="AlphaFoldDB" id="A0AA86L2Z7"/>
<name>A0AA86L2Z7_9SPHN</name>
<dbReference type="KEGG" id="sgi:SGRAN_1099"/>
<organism evidence="2 3">
    <name type="scientific">Sphingopyxis granuli</name>
    <dbReference type="NCBI Taxonomy" id="267128"/>
    <lineage>
        <taxon>Bacteria</taxon>
        <taxon>Pseudomonadati</taxon>
        <taxon>Pseudomonadota</taxon>
        <taxon>Alphaproteobacteria</taxon>
        <taxon>Sphingomonadales</taxon>
        <taxon>Sphingomonadaceae</taxon>
        <taxon>Sphingopyxis</taxon>
    </lineage>
</organism>
<protein>
    <recommendedName>
        <fullName evidence="4">DUF885 domain-containing protein</fullName>
    </recommendedName>
</protein>
<dbReference type="Proteomes" id="UP000058599">
    <property type="component" value="Chromosome"/>
</dbReference>
<dbReference type="InterPro" id="IPR006311">
    <property type="entry name" value="TAT_signal"/>
</dbReference>
<dbReference type="EMBL" id="CP012199">
    <property type="protein sequence ID" value="AMG73492.1"/>
    <property type="molecule type" value="Genomic_DNA"/>
</dbReference>
<dbReference type="RefSeq" id="WP_067181388.1">
    <property type="nucleotide sequence ID" value="NZ_CP012199.1"/>
</dbReference>
<feature type="signal peptide" evidence="1">
    <location>
        <begin position="1"/>
        <end position="29"/>
    </location>
</feature>
<evidence type="ECO:0008006" key="4">
    <source>
        <dbReference type="Google" id="ProtNLM"/>
    </source>
</evidence>
<sequence>MSSGSIGRRHFIGSTALAGAALIAPPAFAIETGEDARLDAFFERIFQRSLDRSPTRQSVLGIRRDQDKWDDVSEARELEDYRLRQRDHAELQEFDVAKLSPQARLSHRMFALQSERALRDFKWRHHDYVMTQMGGVHTRVPSTLTNSHPIATRADAEAYIKRLAGVEPLMAQAVARLRAQEARGIRPPRFVYGLVIEPCVNLLKGAPFEGEGDSPIFADFKTKLAAADLSDADRADLLARGTAALTGGFAAGYRALVAHLRAAEAQADGVDGVWKLPDGEAYYEVQLESYTTLPRKAADVHALGLREVAAIHDAMRAIMRRTGFDGDLQAFFASMRTDPRFYHPDSDAGRAAYLAEANALLDEIRARQGELFGHLPKAPVEVRAIEAWREKSAPKAHYRNPPQDGSAPGIFYINLADMQAQPRYQLAATLYHEAIPGHHIETCIAHEMEGIPKFRRFASIAAFSEGWGLYSELLPKEMGLYADPYSDFGRLSLSLMRACRLVVDTGIHAMRWTREQAVAWLDANMPSSHYDNQREIDRYIVLPGQATAYYIGMQTIVALRARAREKLGDRFDLRRFHDVALGAGPLPLPLLEERIDNWIADGGAAA</sequence>
<evidence type="ECO:0000313" key="2">
    <source>
        <dbReference type="EMBL" id="AMG73492.1"/>
    </source>
</evidence>
<proteinExistence type="predicted"/>
<evidence type="ECO:0000256" key="1">
    <source>
        <dbReference type="SAM" id="SignalP"/>
    </source>
</evidence>
<dbReference type="PROSITE" id="PS51318">
    <property type="entry name" value="TAT"/>
    <property type="match status" value="1"/>
</dbReference>
<keyword evidence="1" id="KW-0732">Signal</keyword>
<dbReference type="InterPro" id="IPR010281">
    <property type="entry name" value="DUF885"/>
</dbReference>
<dbReference type="PANTHER" id="PTHR33361">
    <property type="entry name" value="GLR0591 PROTEIN"/>
    <property type="match status" value="1"/>
</dbReference>
<feature type="chain" id="PRO_5041669539" description="DUF885 domain-containing protein" evidence="1">
    <location>
        <begin position="30"/>
        <end position="606"/>
    </location>
</feature>